<organism evidence="1 2">
    <name type="scientific">Hypholoma sublateritium (strain FD-334 SS-4)</name>
    <dbReference type="NCBI Taxonomy" id="945553"/>
    <lineage>
        <taxon>Eukaryota</taxon>
        <taxon>Fungi</taxon>
        <taxon>Dikarya</taxon>
        <taxon>Basidiomycota</taxon>
        <taxon>Agaricomycotina</taxon>
        <taxon>Agaricomycetes</taxon>
        <taxon>Agaricomycetidae</taxon>
        <taxon>Agaricales</taxon>
        <taxon>Agaricineae</taxon>
        <taxon>Strophariaceae</taxon>
        <taxon>Hypholoma</taxon>
    </lineage>
</organism>
<dbReference type="EMBL" id="KN817518">
    <property type="protein sequence ID" value="KJA29937.1"/>
    <property type="molecule type" value="Genomic_DNA"/>
</dbReference>
<gene>
    <name evidence="1" type="ORF">HYPSUDRAFT_247131</name>
</gene>
<sequence>MADYVESSIPKGGAVKDTLRSVRTDGSSHSITNSRCQISEEMDGEFLVYDSGVFMAKYLPFVPTDADIAKCTRGMLESHLMLRQDGLLRFKDFVNISDRIDASEKVAYEHLVAIADSIGRYELIPEGRSRNRYHYRKFPGATIRSNIAGSNTKIDACITSSAEGLPPTTSSIAVPAEYNLHTADRYDNNRKVVSANVQIMNADPRRMFTFRYTYEIPNSDGEGSRFYHTIKPISEYRSNNITGRMTRVWLTCEVASVTHSTPIGPECILKDV</sequence>
<keyword evidence="2" id="KW-1185">Reference proteome</keyword>
<dbReference type="Proteomes" id="UP000054270">
    <property type="component" value="Unassembled WGS sequence"/>
</dbReference>
<evidence type="ECO:0000313" key="1">
    <source>
        <dbReference type="EMBL" id="KJA29937.1"/>
    </source>
</evidence>
<dbReference type="OrthoDB" id="3064722at2759"/>
<evidence type="ECO:0000313" key="2">
    <source>
        <dbReference type="Proteomes" id="UP000054270"/>
    </source>
</evidence>
<reference evidence="2" key="1">
    <citation type="submission" date="2014-04" db="EMBL/GenBank/DDBJ databases">
        <title>Evolutionary Origins and Diversification of the Mycorrhizal Mutualists.</title>
        <authorList>
            <consortium name="DOE Joint Genome Institute"/>
            <consortium name="Mycorrhizal Genomics Consortium"/>
            <person name="Kohler A."/>
            <person name="Kuo A."/>
            <person name="Nagy L.G."/>
            <person name="Floudas D."/>
            <person name="Copeland A."/>
            <person name="Barry K.W."/>
            <person name="Cichocki N."/>
            <person name="Veneault-Fourrey C."/>
            <person name="LaButti K."/>
            <person name="Lindquist E.A."/>
            <person name="Lipzen A."/>
            <person name="Lundell T."/>
            <person name="Morin E."/>
            <person name="Murat C."/>
            <person name="Riley R."/>
            <person name="Ohm R."/>
            <person name="Sun H."/>
            <person name="Tunlid A."/>
            <person name="Henrissat B."/>
            <person name="Grigoriev I.V."/>
            <person name="Hibbett D.S."/>
            <person name="Martin F."/>
        </authorList>
    </citation>
    <scope>NUCLEOTIDE SEQUENCE [LARGE SCALE GENOMIC DNA]</scope>
    <source>
        <strain evidence="2">FD-334 SS-4</strain>
    </source>
</reference>
<dbReference type="AlphaFoldDB" id="A0A0D2LPA2"/>
<proteinExistence type="predicted"/>
<protein>
    <submittedName>
        <fullName evidence="1">Uncharacterized protein</fullName>
    </submittedName>
</protein>
<name>A0A0D2LPA2_HYPSF</name>
<accession>A0A0D2LPA2</accession>